<evidence type="ECO:0008006" key="4">
    <source>
        <dbReference type="Google" id="ProtNLM"/>
    </source>
</evidence>
<keyword evidence="1" id="KW-0812">Transmembrane</keyword>
<sequence>MKGNTGITSFELSLLRKYVTDSLSSSEEQAFDFFLQRNPEFKDLLDELTLADLDKIEQISYNSLKRVQKGLNGSKWVKLGGATAVITVLIVGSVWFQYHQRNNFNDTAQQEENVANTQQDMVAIDTSIVTPETYHKEVVMDTFYYVNRDEETPELAIEYIEEKPEEKIEIGQKNKKEKDKSDIAEQNTFTKEDSLPQSVTMIDNSKINVDKEDDFDFTVSLDYRQSIAVESGYASAYKVGQTKSFAGPIGGYEFDPEGMPSYKGGNKDFYLHLETLLEADTLLKKIEKKMEAKVSFEVDHKGRVENVNVVKCNHKQLCLKLTEIFENFPDWQPADYKGKKGSVHYVIQVVYE</sequence>
<keyword evidence="3" id="KW-1185">Reference proteome</keyword>
<evidence type="ECO:0000313" key="2">
    <source>
        <dbReference type="EMBL" id="CAG5083628.1"/>
    </source>
</evidence>
<protein>
    <recommendedName>
        <fullName evidence="4">TonB C-terminal domain-containing protein</fullName>
    </recommendedName>
</protein>
<evidence type="ECO:0000313" key="3">
    <source>
        <dbReference type="Proteomes" id="UP000683507"/>
    </source>
</evidence>
<dbReference type="RefSeq" id="WP_258542479.1">
    <property type="nucleotide sequence ID" value="NZ_OU015584.1"/>
</dbReference>
<gene>
    <name evidence="2" type="ORF">CRYO30217_02248</name>
</gene>
<proteinExistence type="predicted"/>
<feature type="transmembrane region" description="Helical" evidence="1">
    <location>
        <begin position="76"/>
        <end position="96"/>
    </location>
</feature>
<keyword evidence="1" id="KW-0472">Membrane</keyword>
<reference evidence="2" key="1">
    <citation type="submission" date="2021-04" db="EMBL/GenBank/DDBJ databases">
        <authorList>
            <person name="Rodrigo-Torres L."/>
            <person name="Arahal R. D."/>
            <person name="Lucena T."/>
        </authorList>
    </citation>
    <scope>NUCLEOTIDE SEQUENCE</scope>
    <source>
        <strain evidence="2">AS29M-1</strain>
    </source>
</reference>
<dbReference type="AlphaFoldDB" id="A0A916JMW4"/>
<keyword evidence="1" id="KW-1133">Transmembrane helix</keyword>
<dbReference type="EMBL" id="OU015584">
    <property type="protein sequence ID" value="CAG5083628.1"/>
    <property type="molecule type" value="Genomic_DNA"/>
</dbReference>
<name>A0A916JMW4_9FLAO</name>
<accession>A0A916JMW4</accession>
<dbReference type="KEGG" id="ptan:CRYO30217_02248"/>
<evidence type="ECO:0000256" key="1">
    <source>
        <dbReference type="SAM" id="Phobius"/>
    </source>
</evidence>
<dbReference type="Proteomes" id="UP000683507">
    <property type="component" value="Chromosome"/>
</dbReference>
<organism evidence="2 3">
    <name type="scientific">Parvicella tangerina</name>
    <dbReference type="NCBI Taxonomy" id="2829795"/>
    <lineage>
        <taxon>Bacteria</taxon>
        <taxon>Pseudomonadati</taxon>
        <taxon>Bacteroidota</taxon>
        <taxon>Flavobacteriia</taxon>
        <taxon>Flavobacteriales</taxon>
        <taxon>Parvicellaceae</taxon>
        <taxon>Parvicella</taxon>
    </lineage>
</organism>